<keyword evidence="3" id="KW-1185">Reference proteome</keyword>
<accession>A0A0R1MT57</accession>
<name>A0A0R1MT57_9LACO</name>
<keyword evidence="1" id="KW-0472">Membrane</keyword>
<evidence type="ECO:0000313" key="3">
    <source>
        <dbReference type="Proteomes" id="UP000051330"/>
    </source>
</evidence>
<protein>
    <recommendedName>
        <fullName evidence="4">Immunity protein</fullName>
    </recommendedName>
</protein>
<dbReference type="OrthoDB" id="2327416at2"/>
<reference evidence="2 3" key="1">
    <citation type="journal article" date="2015" name="Genome Announc.">
        <title>Expanding the biotechnology potential of lactobacilli through comparative genomics of 213 strains and associated genera.</title>
        <authorList>
            <person name="Sun Z."/>
            <person name="Harris H.M."/>
            <person name="McCann A."/>
            <person name="Guo C."/>
            <person name="Argimon S."/>
            <person name="Zhang W."/>
            <person name="Yang X."/>
            <person name="Jeffery I.B."/>
            <person name="Cooney J.C."/>
            <person name="Kagawa T.F."/>
            <person name="Liu W."/>
            <person name="Song Y."/>
            <person name="Salvetti E."/>
            <person name="Wrobel A."/>
            <person name="Rasinkangas P."/>
            <person name="Parkhill J."/>
            <person name="Rea M.C."/>
            <person name="O'Sullivan O."/>
            <person name="Ritari J."/>
            <person name="Douillard F.P."/>
            <person name="Paul Ross R."/>
            <person name="Yang R."/>
            <person name="Briner A.E."/>
            <person name="Felis G.E."/>
            <person name="de Vos W.M."/>
            <person name="Barrangou R."/>
            <person name="Klaenhammer T.R."/>
            <person name="Caufield P.W."/>
            <person name="Cui Y."/>
            <person name="Zhang H."/>
            <person name="O'Toole P.W."/>
        </authorList>
    </citation>
    <scope>NUCLEOTIDE SEQUENCE [LARGE SCALE GENOMIC DNA]</scope>
    <source>
        <strain evidence="2 3">DSM 12744</strain>
    </source>
</reference>
<dbReference type="AlphaFoldDB" id="A0A0R1MT57"/>
<keyword evidence="1" id="KW-1133">Transmembrane helix</keyword>
<evidence type="ECO:0000313" key="2">
    <source>
        <dbReference type="EMBL" id="KRL11351.1"/>
    </source>
</evidence>
<feature type="transmembrane region" description="Helical" evidence="1">
    <location>
        <begin position="6"/>
        <end position="23"/>
    </location>
</feature>
<comment type="caution">
    <text evidence="2">The sequence shown here is derived from an EMBL/GenBank/DDBJ whole genome shotgun (WGS) entry which is preliminary data.</text>
</comment>
<dbReference type="STRING" id="1423792.FD09_GL000720"/>
<sequence>MGAWQYVIGIGLALLGLYTLWATRNQYRFIKAKGNKDTSPFVMWGMWSSSLIGFVLVMVGVTTFFGQW</sequence>
<organism evidence="2 3">
    <name type="scientific">Schleiferilactobacillus perolens DSM 12744</name>
    <dbReference type="NCBI Taxonomy" id="1423792"/>
    <lineage>
        <taxon>Bacteria</taxon>
        <taxon>Bacillati</taxon>
        <taxon>Bacillota</taxon>
        <taxon>Bacilli</taxon>
        <taxon>Lactobacillales</taxon>
        <taxon>Lactobacillaceae</taxon>
        <taxon>Schleiferilactobacillus</taxon>
    </lineage>
</organism>
<keyword evidence="1" id="KW-0812">Transmembrane</keyword>
<dbReference type="Proteomes" id="UP000051330">
    <property type="component" value="Unassembled WGS sequence"/>
</dbReference>
<gene>
    <name evidence="2" type="ORF">FD09_GL000720</name>
</gene>
<dbReference type="RefSeq" id="WP_057821606.1">
    <property type="nucleotide sequence ID" value="NZ_AZEC01000012.1"/>
</dbReference>
<evidence type="ECO:0000256" key="1">
    <source>
        <dbReference type="SAM" id="Phobius"/>
    </source>
</evidence>
<dbReference type="EMBL" id="AZEC01000012">
    <property type="protein sequence ID" value="KRL11351.1"/>
    <property type="molecule type" value="Genomic_DNA"/>
</dbReference>
<proteinExistence type="predicted"/>
<feature type="transmembrane region" description="Helical" evidence="1">
    <location>
        <begin position="44"/>
        <end position="65"/>
    </location>
</feature>
<dbReference type="PATRIC" id="fig|1423792.3.peg.735"/>
<evidence type="ECO:0008006" key="4">
    <source>
        <dbReference type="Google" id="ProtNLM"/>
    </source>
</evidence>